<evidence type="ECO:0000313" key="1">
    <source>
        <dbReference type="EMBL" id="CAE6515226.1"/>
    </source>
</evidence>
<dbReference type="AlphaFoldDB" id="A0A8H3D810"/>
<sequence>MASTMVILSNSILNLSHIYLGSKRRRQVTVTVSNLDTEPSKTDNQWTDLPEQELVFGPRPDRLARLITRPCCPYDEEHAADNHHFWRVYDSHCHWTKKSIDWQLNRIYKHSARCSAPQCWIPDSYHEAKVALANMALGDLQPLSSVKAKEFEPDLPYSAYHRPMLTESNSDAELANRLGSGQSGCFDDLFTAASERKPHPAAASRENSLRTPGPFQPLILISKMAMHMP</sequence>
<comment type="caution">
    <text evidence="1">The sequence shown here is derived from an EMBL/GenBank/DDBJ whole genome shotgun (WGS) entry which is preliminary data.</text>
</comment>
<evidence type="ECO:0000313" key="2">
    <source>
        <dbReference type="Proteomes" id="UP000663843"/>
    </source>
</evidence>
<organism evidence="1 2">
    <name type="scientific">Rhizoctonia solani</name>
    <dbReference type="NCBI Taxonomy" id="456999"/>
    <lineage>
        <taxon>Eukaryota</taxon>
        <taxon>Fungi</taxon>
        <taxon>Dikarya</taxon>
        <taxon>Basidiomycota</taxon>
        <taxon>Agaricomycotina</taxon>
        <taxon>Agaricomycetes</taxon>
        <taxon>Cantharellales</taxon>
        <taxon>Ceratobasidiaceae</taxon>
        <taxon>Rhizoctonia</taxon>
    </lineage>
</organism>
<proteinExistence type="predicted"/>
<gene>
    <name evidence="1" type="ORF">RDB_LOCUS158608</name>
</gene>
<name>A0A8H3D810_9AGAM</name>
<dbReference type="EMBL" id="CAJMWT010006321">
    <property type="protein sequence ID" value="CAE6515226.1"/>
    <property type="molecule type" value="Genomic_DNA"/>
</dbReference>
<dbReference type="Proteomes" id="UP000663843">
    <property type="component" value="Unassembled WGS sequence"/>
</dbReference>
<accession>A0A8H3D810</accession>
<protein>
    <submittedName>
        <fullName evidence="1">Uncharacterized protein</fullName>
    </submittedName>
</protein>
<reference evidence="1" key="1">
    <citation type="submission" date="2021-01" db="EMBL/GenBank/DDBJ databases">
        <authorList>
            <person name="Kaushik A."/>
        </authorList>
    </citation>
    <scope>NUCLEOTIDE SEQUENCE</scope>
    <source>
        <strain evidence="1">AG2-2IIIB</strain>
    </source>
</reference>